<feature type="repeat" description="TPR" evidence="5">
    <location>
        <begin position="708"/>
        <end position="741"/>
    </location>
</feature>
<feature type="repeat" description="TPR" evidence="5">
    <location>
        <begin position="538"/>
        <end position="571"/>
    </location>
</feature>
<dbReference type="PROSITE" id="PS50011">
    <property type="entry name" value="PROTEIN_KINASE_DOM"/>
    <property type="match status" value="1"/>
</dbReference>
<reference evidence="9 10" key="1">
    <citation type="submission" date="2019-08" db="EMBL/GenBank/DDBJ databases">
        <title>Complete genome sequence of Candidatus Uab amorphum.</title>
        <authorList>
            <person name="Shiratori T."/>
            <person name="Suzuki S."/>
            <person name="Kakizawa Y."/>
            <person name="Ishida K."/>
        </authorList>
    </citation>
    <scope>NUCLEOTIDE SEQUENCE [LARGE SCALE GENOMIC DNA]</scope>
    <source>
        <strain evidence="9 10">SRT547</strain>
    </source>
</reference>
<sequence>MQILNNRYRFEKVLGQGGMGKVYLCTDINNQQLVAIKECVPKGQRTENTIRRINREYYFMSKIQHPHVVRGIDFFKLHGRYFIVMEYVRGITLKEFIIRYPHSIDFEKQLQIAIQICRGIANLNEYDIVHRDIKPTNIILTEENLLPKILDLGIAKSINSDLVSITHNDLIGTPQYMSPEQIEDKWDVGKNTDVFALGVLFYQFFSWSRSSPFHSETMVSTIQKVLHFNPPPLFPGDKEKSFVAYTIFQALQKNPQQRIDSVKTIIEMFSNRESKFPVTDENIRQPHVVARPSRYKRVQKKKGNSKSIAFVVLSMFFAIGIVWIFSQEKSHTNRVEKNISERRSTNKKVRAIPHEADRTKQTINWELYQQHMIRGVSYHEQKKYREACKHYTKAVTMNPQDFLAYCNRGIAYRELGKLKEALNDFNKAIELNPNDSDSYFNRGNVYNDVRNEKQAVADYSSAIRLNPRSHIAYTSRGDMYVDLGKYEEALDDFNQAVKIKPNYSRVYVSRGLLYKHLKKYNKALIDYLKALQLDPNDAFAHTNLGNIYNIQNNYQKALASYNNALRLSPDNGKIYLNRANIYYQQRQFEWALRDLNKALQLSPNNHQVYDSRKLVYEQLGRYEEALDDYNKIRHLNTDNYFFYAGRAIVYKRLRRYDKALEDFDKSIELNPAEYTTYVNRGLIYERQKRYEKVVEDYNTAIRLNPNDYLIYSNRGIVFNTLQRYREAIQDFNQAIALNPNDYVSYGTRGAIYVNQGAYTQALSDLNKAIKLNPRDGEYYGNRGVVYYHQQKFAKAISDWEKSMALGGPIDILKIRIEEAKKLLQK</sequence>
<dbReference type="Proteomes" id="UP000326354">
    <property type="component" value="Chromosome"/>
</dbReference>
<feature type="repeat" description="TPR" evidence="5">
    <location>
        <begin position="640"/>
        <end position="673"/>
    </location>
</feature>
<feature type="repeat" description="TPR" evidence="5">
    <location>
        <begin position="436"/>
        <end position="469"/>
    </location>
</feature>
<evidence type="ECO:0000256" key="2">
    <source>
        <dbReference type="ARBA" id="ARBA00022741"/>
    </source>
</evidence>
<evidence type="ECO:0000313" key="9">
    <source>
        <dbReference type="EMBL" id="BBM85902.1"/>
    </source>
</evidence>
<dbReference type="InterPro" id="IPR011990">
    <property type="entry name" value="TPR-like_helical_dom_sf"/>
</dbReference>
<dbReference type="SUPFAM" id="SSF56112">
    <property type="entry name" value="Protein kinase-like (PK-like)"/>
    <property type="match status" value="1"/>
</dbReference>
<dbReference type="InterPro" id="IPR008271">
    <property type="entry name" value="Ser/Thr_kinase_AS"/>
</dbReference>
<dbReference type="InterPro" id="IPR017441">
    <property type="entry name" value="Protein_kinase_ATP_BS"/>
</dbReference>
<keyword evidence="10" id="KW-1185">Reference proteome</keyword>
<dbReference type="EMBL" id="AP019860">
    <property type="protein sequence ID" value="BBM85902.1"/>
    <property type="molecule type" value="Genomic_DNA"/>
</dbReference>
<evidence type="ECO:0000256" key="3">
    <source>
        <dbReference type="ARBA" id="ARBA00022803"/>
    </source>
</evidence>
<keyword evidence="3 5" id="KW-0802">TPR repeat</keyword>
<dbReference type="Gene3D" id="1.10.510.10">
    <property type="entry name" value="Transferase(Phosphotransferase) domain 1"/>
    <property type="match status" value="1"/>
</dbReference>
<organism evidence="9 10">
    <name type="scientific">Uabimicrobium amorphum</name>
    <dbReference type="NCBI Taxonomy" id="2596890"/>
    <lineage>
        <taxon>Bacteria</taxon>
        <taxon>Pseudomonadati</taxon>
        <taxon>Planctomycetota</taxon>
        <taxon>Candidatus Uabimicrobiia</taxon>
        <taxon>Candidatus Uabimicrobiales</taxon>
        <taxon>Candidatus Uabimicrobiaceae</taxon>
        <taxon>Candidatus Uabimicrobium</taxon>
    </lineage>
</organism>
<dbReference type="CDD" id="cd14014">
    <property type="entry name" value="STKc_PknB_like"/>
    <property type="match status" value="1"/>
</dbReference>
<dbReference type="PROSITE" id="PS00108">
    <property type="entry name" value="PROTEIN_KINASE_ST"/>
    <property type="match status" value="1"/>
</dbReference>
<feature type="repeat" description="TPR" evidence="5">
    <location>
        <begin position="402"/>
        <end position="435"/>
    </location>
</feature>
<dbReference type="SMART" id="SM00220">
    <property type="entry name" value="S_TKc"/>
    <property type="match status" value="1"/>
</dbReference>
<keyword evidence="1" id="KW-0677">Repeat</keyword>
<dbReference type="InterPro" id="IPR011009">
    <property type="entry name" value="Kinase-like_dom_sf"/>
</dbReference>
<feature type="repeat" description="TPR" evidence="5">
    <location>
        <begin position="742"/>
        <end position="775"/>
    </location>
</feature>
<dbReference type="RefSeq" id="WP_151969989.1">
    <property type="nucleotide sequence ID" value="NZ_AP019860.1"/>
</dbReference>
<evidence type="ECO:0000256" key="7">
    <source>
        <dbReference type="SAM" id="Phobius"/>
    </source>
</evidence>
<dbReference type="OrthoDB" id="6111975at2"/>
<keyword evidence="7" id="KW-1133">Transmembrane helix</keyword>
<name>A0A5S9F633_UABAM</name>
<keyword evidence="2 6" id="KW-0547">Nucleotide-binding</keyword>
<dbReference type="GO" id="GO:0004672">
    <property type="term" value="F:protein kinase activity"/>
    <property type="evidence" value="ECO:0007669"/>
    <property type="project" value="InterPro"/>
</dbReference>
<dbReference type="SUPFAM" id="SSF48452">
    <property type="entry name" value="TPR-like"/>
    <property type="match status" value="2"/>
</dbReference>
<feature type="repeat" description="TPR" evidence="5">
    <location>
        <begin position="368"/>
        <end position="401"/>
    </location>
</feature>
<dbReference type="PANTHER" id="PTHR44858:SF1">
    <property type="entry name" value="UDP-N-ACETYLGLUCOSAMINE--PEPTIDE N-ACETYLGLUCOSAMINYLTRANSFERASE SPINDLY-RELATED"/>
    <property type="match status" value="1"/>
</dbReference>
<keyword evidence="7" id="KW-0472">Membrane</keyword>
<dbReference type="SMART" id="SM00028">
    <property type="entry name" value="TPR"/>
    <property type="match status" value="13"/>
</dbReference>
<dbReference type="InterPro" id="IPR050498">
    <property type="entry name" value="Ycf3"/>
</dbReference>
<evidence type="ECO:0000259" key="8">
    <source>
        <dbReference type="PROSITE" id="PS50011"/>
    </source>
</evidence>
<dbReference type="Pfam" id="PF00069">
    <property type="entry name" value="Pkinase"/>
    <property type="match status" value="1"/>
</dbReference>
<feature type="binding site" evidence="6">
    <location>
        <position position="37"/>
    </location>
    <ligand>
        <name>ATP</name>
        <dbReference type="ChEBI" id="CHEBI:30616"/>
    </ligand>
</feature>
<dbReference type="KEGG" id="uam:UABAM_04284"/>
<dbReference type="Pfam" id="PF13181">
    <property type="entry name" value="TPR_8"/>
    <property type="match status" value="2"/>
</dbReference>
<proteinExistence type="predicted"/>
<evidence type="ECO:0000256" key="1">
    <source>
        <dbReference type="ARBA" id="ARBA00022737"/>
    </source>
</evidence>
<evidence type="ECO:0000256" key="4">
    <source>
        <dbReference type="ARBA" id="ARBA00022840"/>
    </source>
</evidence>
<accession>A0A5S9F633</accession>
<protein>
    <recommendedName>
        <fullName evidence="8">Protein kinase domain-containing protein</fullName>
    </recommendedName>
</protein>
<dbReference type="InterPro" id="IPR000719">
    <property type="entry name" value="Prot_kinase_dom"/>
</dbReference>
<dbReference type="PROSITE" id="PS50293">
    <property type="entry name" value="TPR_REGION"/>
    <property type="match status" value="7"/>
</dbReference>
<feature type="domain" description="Protein kinase" evidence="8">
    <location>
        <begin position="8"/>
        <end position="270"/>
    </location>
</feature>
<feature type="repeat" description="TPR" evidence="5">
    <location>
        <begin position="504"/>
        <end position="537"/>
    </location>
</feature>
<dbReference type="InterPro" id="IPR019734">
    <property type="entry name" value="TPR_rpt"/>
</dbReference>
<keyword evidence="7" id="KW-0812">Transmembrane</keyword>
<feature type="transmembrane region" description="Helical" evidence="7">
    <location>
        <begin position="307"/>
        <end position="325"/>
    </location>
</feature>
<evidence type="ECO:0000313" key="10">
    <source>
        <dbReference type="Proteomes" id="UP000326354"/>
    </source>
</evidence>
<evidence type="ECO:0000256" key="6">
    <source>
        <dbReference type="PROSITE-ProRule" id="PRU10141"/>
    </source>
</evidence>
<gene>
    <name evidence="9" type="ORF">UABAM_04284</name>
</gene>
<dbReference type="Pfam" id="PF00515">
    <property type="entry name" value="TPR_1"/>
    <property type="match status" value="4"/>
</dbReference>
<dbReference type="Pfam" id="PF13414">
    <property type="entry name" value="TPR_11"/>
    <property type="match status" value="3"/>
</dbReference>
<dbReference type="PROSITE" id="PS50005">
    <property type="entry name" value="TPR"/>
    <property type="match status" value="12"/>
</dbReference>
<dbReference type="Gene3D" id="1.25.40.10">
    <property type="entry name" value="Tetratricopeptide repeat domain"/>
    <property type="match status" value="5"/>
</dbReference>
<dbReference type="PROSITE" id="PS00107">
    <property type="entry name" value="PROTEIN_KINASE_ATP"/>
    <property type="match status" value="1"/>
</dbReference>
<feature type="repeat" description="TPR" evidence="5">
    <location>
        <begin position="606"/>
        <end position="639"/>
    </location>
</feature>
<dbReference type="PANTHER" id="PTHR44858">
    <property type="entry name" value="TETRATRICOPEPTIDE REPEAT PROTEIN 6"/>
    <property type="match status" value="1"/>
</dbReference>
<feature type="repeat" description="TPR" evidence="5">
    <location>
        <begin position="572"/>
        <end position="605"/>
    </location>
</feature>
<keyword evidence="4 6" id="KW-0067">ATP-binding</keyword>
<evidence type="ECO:0000256" key="5">
    <source>
        <dbReference type="PROSITE-ProRule" id="PRU00339"/>
    </source>
</evidence>
<feature type="repeat" description="TPR" evidence="5">
    <location>
        <begin position="470"/>
        <end position="503"/>
    </location>
</feature>
<dbReference type="AlphaFoldDB" id="A0A5S9F633"/>
<feature type="repeat" description="TPR" evidence="5">
    <location>
        <begin position="674"/>
        <end position="707"/>
    </location>
</feature>
<dbReference type="GO" id="GO:0005524">
    <property type="term" value="F:ATP binding"/>
    <property type="evidence" value="ECO:0007669"/>
    <property type="project" value="UniProtKB-UniRule"/>
</dbReference>